<dbReference type="Proteomes" id="UP000295756">
    <property type="component" value="Chromosome"/>
</dbReference>
<protein>
    <recommendedName>
        <fullName evidence="3">CopG family transcriptional regulator</fullName>
    </recommendedName>
</protein>
<evidence type="ECO:0000313" key="1">
    <source>
        <dbReference type="EMBL" id="QBR48088.1"/>
    </source>
</evidence>
<evidence type="ECO:0008006" key="3">
    <source>
        <dbReference type="Google" id="ProtNLM"/>
    </source>
</evidence>
<gene>
    <name evidence="1" type="ORF">EW139_08090</name>
</gene>
<sequence>MATYATSVRFDDTLMENVKAYAHNQHISTSKFIEQAVAEKMADLMDYQIAENAYKAWEADDFKTTSLDDFLTEFDLMDLTDND</sequence>
<keyword evidence="2" id="KW-1185">Reference proteome</keyword>
<name>A0ABX5SNI6_9LACO</name>
<organism evidence="1 2">
    <name type="scientific">Leuconostoc kimchii</name>
    <dbReference type="NCBI Taxonomy" id="136609"/>
    <lineage>
        <taxon>Bacteria</taxon>
        <taxon>Bacillati</taxon>
        <taxon>Bacillota</taxon>
        <taxon>Bacilli</taxon>
        <taxon>Lactobacillales</taxon>
        <taxon>Lactobacillaceae</taxon>
        <taxon>Leuconostoc</taxon>
    </lineage>
</organism>
<dbReference type="RefSeq" id="WP_013103626.1">
    <property type="nucleotide sequence ID" value="NZ_CP037939.1"/>
</dbReference>
<proteinExistence type="predicted"/>
<reference evidence="1 2" key="1">
    <citation type="submission" date="2019-03" db="EMBL/GenBank/DDBJ databases">
        <title>Complete Genome Sequence of Leuconostoc kimchii strain NKJ218 Isolated from Homemade Kimchi.</title>
        <authorList>
            <person name="Jung J.Y."/>
            <person name="Jin H.M."/>
            <person name="Jung J.-W."/>
            <person name="Lee S.-Y."/>
            <person name="Ryu B.-G."/>
            <person name="Han S.-S."/>
            <person name="Kang H.K."/>
            <person name="Choi H.W."/>
            <person name="Chung E.J."/>
            <person name="Choi K.-M."/>
        </authorList>
    </citation>
    <scope>NUCLEOTIDE SEQUENCE [LARGE SCALE GENOMIC DNA]</scope>
    <source>
        <strain evidence="1 2">NKJ218</strain>
    </source>
</reference>
<dbReference type="Pfam" id="PF19807">
    <property type="entry name" value="DUF6290"/>
    <property type="match status" value="1"/>
</dbReference>
<evidence type="ECO:0000313" key="2">
    <source>
        <dbReference type="Proteomes" id="UP000295756"/>
    </source>
</evidence>
<dbReference type="InterPro" id="IPR046257">
    <property type="entry name" value="DUF6290"/>
</dbReference>
<accession>A0ABX5SNI6</accession>
<dbReference type="EMBL" id="CP037939">
    <property type="protein sequence ID" value="QBR48088.1"/>
    <property type="molecule type" value="Genomic_DNA"/>
</dbReference>